<keyword evidence="2" id="KW-1185">Reference proteome</keyword>
<evidence type="ECO:0000313" key="1">
    <source>
        <dbReference type="EMBL" id="MBC5694649.1"/>
    </source>
</evidence>
<dbReference type="EMBL" id="JACOPK010000001">
    <property type="protein sequence ID" value="MBC5694649.1"/>
    <property type="molecule type" value="Genomic_DNA"/>
</dbReference>
<name>A0ABR7GK02_9FIRM</name>
<sequence>MKKTILIPAGIAEKIIHFKPENRLLSAIGQFSPERRNFWHPVQSYYLTNESICEANAFFRQLRKSVLHSEPAMRRFCAANPDARQPDFWCPTYDFAHFGMVNDYRLRCMCNHGDFNYLLMVYRKSSSQLNGKAA</sequence>
<accession>A0ABR7GK02</accession>
<reference evidence="1 2" key="1">
    <citation type="submission" date="2020-08" db="EMBL/GenBank/DDBJ databases">
        <title>Genome public.</title>
        <authorList>
            <person name="Liu C."/>
            <person name="Sun Q."/>
        </authorList>
    </citation>
    <scope>NUCLEOTIDE SEQUENCE [LARGE SCALE GENOMIC DNA]</scope>
    <source>
        <strain evidence="1 2">M2</strain>
    </source>
</reference>
<dbReference type="Proteomes" id="UP000641741">
    <property type="component" value="Unassembled WGS sequence"/>
</dbReference>
<organism evidence="1 2">
    <name type="scientific">Agathobaculum hominis</name>
    <dbReference type="NCBI Taxonomy" id="2763014"/>
    <lineage>
        <taxon>Bacteria</taxon>
        <taxon>Bacillati</taxon>
        <taxon>Bacillota</taxon>
        <taxon>Clostridia</taxon>
        <taxon>Eubacteriales</taxon>
        <taxon>Butyricicoccaceae</taxon>
        <taxon>Agathobaculum</taxon>
    </lineage>
</organism>
<protein>
    <submittedName>
        <fullName evidence="1">Uncharacterized protein</fullName>
    </submittedName>
</protein>
<evidence type="ECO:0000313" key="2">
    <source>
        <dbReference type="Proteomes" id="UP000641741"/>
    </source>
</evidence>
<comment type="caution">
    <text evidence="1">The sequence shown here is derived from an EMBL/GenBank/DDBJ whole genome shotgun (WGS) entry which is preliminary data.</text>
</comment>
<dbReference type="RefSeq" id="WP_118722174.1">
    <property type="nucleotide sequence ID" value="NZ_JACOPK010000001.1"/>
</dbReference>
<proteinExistence type="predicted"/>
<gene>
    <name evidence="1" type="ORF">H8S02_01610</name>
</gene>